<gene>
    <name evidence="2" type="ORF">HGO23_12825</name>
</gene>
<proteinExistence type="predicted"/>
<dbReference type="EMBL" id="CP072455">
    <property type="protein sequence ID" value="QTL38762.1"/>
    <property type="molecule type" value="Genomic_DNA"/>
</dbReference>
<keyword evidence="3" id="KW-1185">Reference proteome</keyword>
<evidence type="ECO:0000313" key="2">
    <source>
        <dbReference type="EMBL" id="QTL38762.1"/>
    </source>
</evidence>
<feature type="region of interest" description="Disordered" evidence="1">
    <location>
        <begin position="33"/>
        <end position="52"/>
    </location>
</feature>
<dbReference type="Proteomes" id="UP000665047">
    <property type="component" value="Chromosome"/>
</dbReference>
<accession>A0ABX7VG14</accession>
<name>A0ABX7VG14_XENBU</name>
<sequence>MYENYKYGNFDKLESAIDDALNDVLNQARKQRKEAFWSNREPKQRMTKQERDTVDALTSFITTVSSAPSKKPVSTKTKSRRRQESGNITARG</sequence>
<feature type="compositionally biased region" description="Low complexity" evidence="1">
    <location>
        <begin position="63"/>
        <end position="76"/>
    </location>
</feature>
<evidence type="ECO:0000313" key="3">
    <source>
        <dbReference type="Proteomes" id="UP000665047"/>
    </source>
</evidence>
<feature type="compositionally biased region" description="Basic and acidic residues" evidence="1">
    <location>
        <begin position="40"/>
        <end position="52"/>
    </location>
</feature>
<organism evidence="2 3">
    <name type="scientific">Xenorhabdus budapestensis</name>
    <dbReference type="NCBI Taxonomy" id="290110"/>
    <lineage>
        <taxon>Bacteria</taxon>
        <taxon>Pseudomonadati</taxon>
        <taxon>Pseudomonadota</taxon>
        <taxon>Gammaproteobacteria</taxon>
        <taxon>Enterobacterales</taxon>
        <taxon>Morganellaceae</taxon>
        <taxon>Xenorhabdus</taxon>
    </lineage>
</organism>
<reference evidence="2 3" key="1">
    <citation type="submission" date="2021-03" db="EMBL/GenBank/DDBJ databases">
        <title>Complete Genome Sequence Data of Xenorhabdus budapestensis strain C72, a Candidate Biological Control Agent, from China.</title>
        <authorList>
            <person name="LI B."/>
            <person name="WANG S."/>
            <person name="QIU D."/>
        </authorList>
    </citation>
    <scope>NUCLEOTIDE SEQUENCE [LARGE SCALE GENOMIC DNA]</scope>
    <source>
        <strain evidence="2 3">C-7-2</strain>
    </source>
</reference>
<feature type="region of interest" description="Disordered" evidence="1">
    <location>
        <begin position="63"/>
        <end position="92"/>
    </location>
</feature>
<dbReference type="RefSeq" id="WP_209026887.1">
    <property type="nucleotide sequence ID" value="NZ_CP072455.1"/>
</dbReference>
<evidence type="ECO:0000256" key="1">
    <source>
        <dbReference type="SAM" id="MobiDB-lite"/>
    </source>
</evidence>
<protein>
    <submittedName>
        <fullName evidence="2">Uncharacterized protein</fullName>
    </submittedName>
</protein>